<dbReference type="PANTHER" id="PTHR47723">
    <property type="entry name" value="OS05G0353850 PROTEIN"/>
    <property type="match status" value="1"/>
</dbReference>
<evidence type="ECO:0000313" key="4">
    <source>
        <dbReference type="Proteomes" id="UP000237105"/>
    </source>
</evidence>
<dbReference type="PANTHER" id="PTHR47723:SF23">
    <property type="entry name" value="REVERSE TRANSCRIPTASE-LIKE PROTEIN"/>
    <property type="match status" value="1"/>
</dbReference>
<dbReference type="OrthoDB" id="1166390at2759"/>
<name>A0A2P5A759_PARAD</name>
<dbReference type="GO" id="GO:0003676">
    <property type="term" value="F:nucleic acid binding"/>
    <property type="evidence" value="ECO:0007669"/>
    <property type="project" value="InterPro"/>
</dbReference>
<evidence type="ECO:0000313" key="3">
    <source>
        <dbReference type="EMBL" id="PON32359.1"/>
    </source>
</evidence>
<dbReference type="Pfam" id="PF13456">
    <property type="entry name" value="RVT_3"/>
    <property type="match status" value="1"/>
</dbReference>
<evidence type="ECO:0000256" key="1">
    <source>
        <dbReference type="SAM" id="Phobius"/>
    </source>
</evidence>
<feature type="non-terminal residue" evidence="3">
    <location>
        <position position="1"/>
    </location>
</feature>
<dbReference type="Proteomes" id="UP000237105">
    <property type="component" value="Unassembled WGS sequence"/>
</dbReference>
<gene>
    <name evidence="3" type="ORF">PanWU01x14_362000</name>
</gene>
<comment type="caution">
    <text evidence="3">The sequence shown here is derived from an EMBL/GenBank/DDBJ whole genome shotgun (WGS) entry which is preliminary data.</text>
</comment>
<feature type="transmembrane region" description="Helical" evidence="1">
    <location>
        <begin position="64"/>
        <end position="90"/>
    </location>
</feature>
<protein>
    <submittedName>
        <fullName evidence="3">Ribonuclease H-like domain containing protein</fullName>
    </submittedName>
</protein>
<dbReference type="InterPro" id="IPR044730">
    <property type="entry name" value="RNase_H-like_dom_plant"/>
</dbReference>
<evidence type="ECO:0000259" key="2">
    <source>
        <dbReference type="Pfam" id="PF13456"/>
    </source>
</evidence>
<keyword evidence="1" id="KW-0472">Membrane</keyword>
<dbReference type="CDD" id="cd06222">
    <property type="entry name" value="RNase_H_like"/>
    <property type="match status" value="1"/>
</dbReference>
<dbReference type="InterPro" id="IPR012337">
    <property type="entry name" value="RNaseH-like_sf"/>
</dbReference>
<keyword evidence="1" id="KW-0812">Transmembrane</keyword>
<dbReference type="InterPro" id="IPR002156">
    <property type="entry name" value="RNaseH_domain"/>
</dbReference>
<dbReference type="AlphaFoldDB" id="A0A2P5A759"/>
<feature type="domain" description="RNase H type-1" evidence="2">
    <location>
        <begin position="46"/>
        <end position="114"/>
    </location>
</feature>
<organism evidence="3 4">
    <name type="scientific">Parasponia andersonii</name>
    <name type="common">Sponia andersonii</name>
    <dbReference type="NCBI Taxonomy" id="3476"/>
    <lineage>
        <taxon>Eukaryota</taxon>
        <taxon>Viridiplantae</taxon>
        <taxon>Streptophyta</taxon>
        <taxon>Embryophyta</taxon>
        <taxon>Tracheophyta</taxon>
        <taxon>Spermatophyta</taxon>
        <taxon>Magnoliopsida</taxon>
        <taxon>eudicotyledons</taxon>
        <taxon>Gunneridae</taxon>
        <taxon>Pentapetalae</taxon>
        <taxon>rosids</taxon>
        <taxon>fabids</taxon>
        <taxon>Rosales</taxon>
        <taxon>Cannabaceae</taxon>
        <taxon>Parasponia</taxon>
    </lineage>
</organism>
<proteinExistence type="predicted"/>
<keyword evidence="1" id="KW-1133">Transmembrane helix</keyword>
<dbReference type="InterPro" id="IPR053151">
    <property type="entry name" value="RNase_H-like"/>
</dbReference>
<accession>A0A2P5A759</accession>
<dbReference type="EMBL" id="JXTB01000827">
    <property type="protein sequence ID" value="PON32359.1"/>
    <property type="molecule type" value="Genomic_DNA"/>
</dbReference>
<keyword evidence="4" id="KW-1185">Reference proteome</keyword>
<reference evidence="4" key="1">
    <citation type="submission" date="2016-06" db="EMBL/GenBank/DDBJ databases">
        <title>Parallel loss of symbiosis genes in relatives of nitrogen-fixing non-legume Parasponia.</title>
        <authorList>
            <person name="Van Velzen R."/>
            <person name="Holmer R."/>
            <person name="Bu F."/>
            <person name="Rutten L."/>
            <person name="Van Zeijl A."/>
            <person name="Liu W."/>
            <person name="Santuari L."/>
            <person name="Cao Q."/>
            <person name="Sharma T."/>
            <person name="Shen D."/>
            <person name="Roswanjaya Y."/>
            <person name="Wardhani T."/>
            <person name="Kalhor M.S."/>
            <person name="Jansen J."/>
            <person name="Van den Hoogen J."/>
            <person name="Gungor B."/>
            <person name="Hartog M."/>
            <person name="Hontelez J."/>
            <person name="Verver J."/>
            <person name="Yang W.-C."/>
            <person name="Schijlen E."/>
            <person name="Repin R."/>
            <person name="Schilthuizen M."/>
            <person name="Schranz E."/>
            <person name="Heidstra R."/>
            <person name="Miyata K."/>
            <person name="Fedorova E."/>
            <person name="Kohlen W."/>
            <person name="Bisseling T."/>
            <person name="Smit S."/>
            <person name="Geurts R."/>
        </authorList>
    </citation>
    <scope>NUCLEOTIDE SEQUENCE [LARGE SCALE GENOMIC DNA]</scope>
    <source>
        <strain evidence="4">cv. WU1-14</strain>
    </source>
</reference>
<dbReference type="SUPFAM" id="SSF53098">
    <property type="entry name" value="Ribonuclease H-like"/>
    <property type="match status" value="1"/>
</dbReference>
<dbReference type="GO" id="GO:0004523">
    <property type="term" value="F:RNA-DNA hybrid ribonuclease activity"/>
    <property type="evidence" value="ECO:0007669"/>
    <property type="project" value="InterPro"/>
</dbReference>
<sequence length="120" mass="13521">ELAILKCLNIDLKPPKAPRIVDVHWQLPPLGWLKGNTDRVAYGSLGFARCGGVFRTSRGFFKGVFAILLGIAYALEAELAMAINAIFYAWNFCWRNIWLESDSTYLVLALKTRSLSIPWC</sequence>